<reference evidence="2" key="1">
    <citation type="submission" date="2022-11" db="EMBL/GenBank/DDBJ databases">
        <title>Genome Sequence of Cubamyces cubensis.</title>
        <authorList>
            <person name="Buettner E."/>
        </authorList>
    </citation>
    <scope>NUCLEOTIDE SEQUENCE</scope>
    <source>
        <strain evidence="2">MPL-01</strain>
    </source>
</reference>
<gene>
    <name evidence="2" type="ORF">ONZ51_g13359</name>
</gene>
<dbReference type="AlphaFoldDB" id="A0AAD7TEA9"/>
<organism evidence="2 3">
    <name type="scientific">Trametes cubensis</name>
    <dbReference type="NCBI Taxonomy" id="1111947"/>
    <lineage>
        <taxon>Eukaryota</taxon>
        <taxon>Fungi</taxon>
        <taxon>Dikarya</taxon>
        <taxon>Basidiomycota</taxon>
        <taxon>Agaricomycotina</taxon>
        <taxon>Agaricomycetes</taxon>
        <taxon>Polyporales</taxon>
        <taxon>Polyporaceae</taxon>
        <taxon>Trametes</taxon>
    </lineage>
</organism>
<dbReference type="Proteomes" id="UP001215151">
    <property type="component" value="Unassembled WGS sequence"/>
</dbReference>
<dbReference type="EMBL" id="JAPEVG010001135">
    <property type="protein sequence ID" value="KAJ8453861.1"/>
    <property type="molecule type" value="Genomic_DNA"/>
</dbReference>
<evidence type="ECO:0000313" key="3">
    <source>
        <dbReference type="Proteomes" id="UP001215151"/>
    </source>
</evidence>
<evidence type="ECO:0000256" key="1">
    <source>
        <dbReference type="SAM" id="MobiDB-lite"/>
    </source>
</evidence>
<keyword evidence="3" id="KW-1185">Reference proteome</keyword>
<feature type="compositionally biased region" description="Low complexity" evidence="1">
    <location>
        <begin position="66"/>
        <end position="84"/>
    </location>
</feature>
<name>A0AAD7TEA9_9APHY</name>
<evidence type="ECO:0000313" key="2">
    <source>
        <dbReference type="EMBL" id="KAJ8453861.1"/>
    </source>
</evidence>
<comment type="caution">
    <text evidence="2">The sequence shown here is derived from an EMBL/GenBank/DDBJ whole genome shotgun (WGS) entry which is preliminary data.</text>
</comment>
<accession>A0AAD7TEA9</accession>
<protein>
    <submittedName>
        <fullName evidence="2">Uncharacterized protein</fullName>
    </submittedName>
</protein>
<sequence>MQVDDAPQINSTVASTAPVPSDESTHRKLTPPHGSRGTANEVYIPPTTFQPRPDPLPTSSAGLPRPVTTSTTPVTSVIPGAAPAGEDDDDEPMPTIDLGSDSDSE</sequence>
<proteinExistence type="predicted"/>
<feature type="region of interest" description="Disordered" evidence="1">
    <location>
        <begin position="1"/>
        <end position="105"/>
    </location>
</feature>